<feature type="non-terminal residue" evidence="1">
    <location>
        <position position="121"/>
    </location>
</feature>
<protein>
    <submittedName>
        <fullName evidence="1">11252_t:CDS:1</fullName>
    </submittedName>
</protein>
<evidence type="ECO:0000313" key="2">
    <source>
        <dbReference type="Proteomes" id="UP000789702"/>
    </source>
</evidence>
<evidence type="ECO:0000313" key="1">
    <source>
        <dbReference type="EMBL" id="CAG8522276.1"/>
    </source>
</evidence>
<comment type="caution">
    <text evidence="1">The sequence shown here is derived from an EMBL/GenBank/DDBJ whole genome shotgun (WGS) entry which is preliminary data.</text>
</comment>
<dbReference type="Proteomes" id="UP000789702">
    <property type="component" value="Unassembled WGS sequence"/>
</dbReference>
<keyword evidence="2" id="KW-1185">Reference proteome</keyword>
<accession>A0ACA9LCD6</accession>
<proteinExistence type="predicted"/>
<sequence>SNHKTFAIRFLVNDLNPLNQIQYMPRSKSLIDIVDFGNSGIHSVEFQLVIVCWIMNSISNAQTYLKETCDKTPVKIFGNVGEFDGLVYQRVIDGKEHYNVKVKEKENTKELEKEHSSDIQM</sequence>
<organism evidence="1 2">
    <name type="scientific">Dentiscutata heterogama</name>
    <dbReference type="NCBI Taxonomy" id="1316150"/>
    <lineage>
        <taxon>Eukaryota</taxon>
        <taxon>Fungi</taxon>
        <taxon>Fungi incertae sedis</taxon>
        <taxon>Mucoromycota</taxon>
        <taxon>Glomeromycotina</taxon>
        <taxon>Glomeromycetes</taxon>
        <taxon>Diversisporales</taxon>
        <taxon>Gigasporaceae</taxon>
        <taxon>Dentiscutata</taxon>
    </lineage>
</organism>
<dbReference type="EMBL" id="CAJVPU010003734">
    <property type="protein sequence ID" value="CAG8522276.1"/>
    <property type="molecule type" value="Genomic_DNA"/>
</dbReference>
<name>A0ACA9LCD6_9GLOM</name>
<gene>
    <name evidence="1" type="ORF">DHETER_LOCUS3975</name>
</gene>
<feature type="non-terminal residue" evidence="1">
    <location>
        <position position="1"/>
    </location>
</feature>
<reference evidence="1" key="1">
    <citation type="submission" date="2021-06" db="EMBL/GenBank/DDBJ databases">
        <authorList>
            <person name="Kallberg Y."/>
            <person name="Tangrot J."/>
            <person name="Rosling A."/>
        </authorList>
    </citation>
    <scope>NUCLEOTIDE SEQUENCE</scope>
    <source>
        <strain evidence="1">IL203A</strain>
    </source>
</reference>